<feature type="transmembrane region" description="Helical" evidence="1">
    <location>
        <begin position="23"/>
        <end position="46"/>
    </location>
</feature>
<accession>A0ABV7IM97</accession>
<dbReference type="Proteomes" id="UP001595604">
    <property type="component" value="Unassembled WGS sequence"/>
</dbReference>
<keyword evidence="3" id="KW-1185">Reference proteome</keyword>
<evidence type="ECO:0000313" key="2">
    <source>
        <dbReference type="EMBL" id="MFC3173072.1"/>
    </source>
</evidence>
<organism evidence="2 3">
    <name type="scientific">Novosphingobium bradum</name>
    <dbReference type="NCBI Taxonomy" id="1737444"/>
    <lineage>
        <taxon>Bacteria</taxon>
        <taxon>Pseudomonadati</taxon>
        <taxon>Pseudomonadota</taxon>
        <taxon>Alphaproteobacteria</taxon>
        <taxon>Sphingomonadales</taxon>
        <taxon>Sphingomonadaceae</taxon>
        <taxon>Novosphingobium</taxon>
    </lineage>
</organism>
<feature type="transmembrane region" description="Helical" evidence="1">
    <location>
        <begin position="275"/>
        <end position="295"/>
    </location>
</feature>
<feature type="transmembrane region" description="Helical" evidence="1">
    <location>
        <begin position="105"/>
        <end position="125"/>
    </location>
</feature>
<protein>
    <recommendedName>
        <fullName evidence="4">Glycosyltransferase RgtA/B/C/D-like domain-containing protein</fullName>
    </recommendedName>
</protein>
<keyword evidence="1" id="KW-0812">Transmembrane</keyword>
<gene>
    <name evidence="2" type="ORF">ACFOD9_02275</name>
</gene>
<keyword evidence="1" id="KW-1133">Transmembrane helix</keyword>
<dbReference type="EMBL" id="JBHRTQ010000003">
    <property type="protein sequence ID" value="MFC3173072.1"/>
    <property type="molecule type" value="Genomic_DNA"/>
</dbReference>
<name>A0ABV7IM97_9SPHN</name>
<feature type="transmembrane region" description="Helical" evidence="1">
    <location>
        <begin position="156"/>
        <end position="174"/>
    </location>
</feature>
<keyword evidence="1" id="KW-0472">Membrane</keyword>
<evidence type="ECO:0000313" key="3">
    <source>
        <dbReference type="Proteomes" id="UP001595604"/>
    </source>
</evidence>
<feature type="transmembrane region" description="Helical" evidence="1">
    <location>
        <begin position="327"/>
        <end position="343"/>
    </location>
</feature>
<feature type="transmembrane region" description="Helical" evidence="1">
    <location>
        <begin position="301"/>
        <end position="320"/>
    </location>
</feature>
<proteinExistence type="predicted"/>
<evidence type="ECO:0000256" key="1">
    <source>
        <dbReference type="SAM" id="Phobius"/>
    </source>
</evidence>
<reference evidence="3" key="1">
    <citation type="journal article" date="2019" name="Int. J. Syst. Evol. Microbiol.">
        <title>The Global Catalogue of Microorganisms (GCM) 10K type strain sequencing project: providing services to taxonomists for standard genome sequencing and annotation.</title>
        <authorList>
            <consortium name="The Broad Institute Genomics Platform"/>
            <consortium name="The Broad Institute Genome Sequencing Center for Infectious Disease"/>
            <person name="Wu L."/>
            <person name="Ma J."/>
        </authorList>
    </citation>
    <scope>NUCLEOTIDE SEQUENCE [LARGE SCALE GENOMIC DNA]</scope>
    <source>
        <strain evidence="3">KCTC 42984</strain>
    </source>
</reference>
<sequence length="513" mass="57164">MTPVSPSPPTEPLPLGQRPGVRVALSAFQMAAILLLCLAAGLPGLLARYPQMTDYPAHLARWHIMIDGGQTPELARFYAFKWAWSGNLGVDILIRPLAALVGLEAAGRLFVIVIPMLVAGGLFAVEWTLRRRIGVGALLALATVWSPALLMGFLNFELALAAALWAFALWVKLGQSPQGSRWRSPLFVPIGALIWLAHQSGWGVLGVMVFGYEFSRQESWRGWWRAALATWPLWLPFLPTLLASQQAHGSFDYGRRVLRVKWLFWRESLRDRVRYIDYATTILLLVAPLLALWRGKLDPRLGWAGLISLLLSLVVPRHLGGGDLADLRLIAVGLMLLALAIDWRPRWGLMWLALAPFGLRLAITTAVWTVHSANVSTMMTALDQVPRGARVAVAVREEVGLWAQPLYGHLGCYATVRRDALVNSHFAIPGVHMLTLTPQAWKWVDPSQRIYMRRDQTPDLTRFKPAREAEYLWYFGKYRPAALPAGARVLYRTKHSLLAKLAPPVPNSQAGTF</sequence>
<feature type="transmembrane region" description="Helical" evidence="1">
    <location>
        <begin position="186"/>
        <end position="210"/>
    </location>
</feature>
<dbReference type="RefSeq" id="WP_379508469.1">
    <property type="nucleotide sequence ID" value="NZ_JBHRTQ010000003.1"/>
</dbReference>
<evidence type="ECO:0008006" key="4">
    <source>
        <dbReference type="Google" id="ProtNLM"/>
    </source>
</evidence>
<comment type="caution">
    <text evidence="2">The sequence shown here is derived from an EMBL/GenBank/DDBJ whole genome shotgun (WGS) entry which is preliminary data.</text>
</comment>
<feature type="transmembrane region" description="Helical" evidence="1">
    <location>
        <begin position="349"/>
        <end position="370"/>
    </location>
</feature>